<reference evidence="3" key="1">
    <citation type="submission" date="2025-08" db="UniProtKB">
        <authorList>
            <consortium name="RefSeq"/>
        </authorList>
    </citation>
    <scope>IDENTIFICATION</scope>
    <source>
        <tissue evidence="3">Whole Larva</tissue>
    </source>
</reference>
<sequence>MYGEISKHCESFPTTDMIHEMVNECFNDVEDVDDESESDDDSSCSETTMSSFTKNNLKIVPNFNIQEHIKALKTHNPLNNLCRFGKVNFFKLKFTIKLSVNSHSDEYFETLEISDEEQVDNNLDRDFSSTSFYKPDTITPPRFRSSYQGFVGFIDTCQCKYPKSWVDDSSCSGEYWDSFRLDPLDYKTPSSVNLEQSKLEVVPLAVHDKSESKMIIDYLTHKASIKTELELNSEDLGEHESDIQVLKEWAYFKLMEQRGMDMDNPGVGWVPWTSFLKEHEEEVAEETESIRSYSTAGTEQDPEDDSIELMFKMMKAIIDFVFEYFYENFHFTLIKLAFRSTPNLITQKLNEKWHTPKIIKQDFKRPKASPVKKEKKAKGKKEKRKKSKSPKRKKKDKKSKKGKKAKKEKPKKMTKEELARKRQEEALLEAERRRILENKVYMFPLADAASEDLFMAIFENWVAGGDKKKKGKKGKKGKKKK</sequence>
<evidence type="ECO:0000313" key="2">
    <source>
        <dbReference type="Proteomes" id="UP000695000"/>
    </source>
</evidence>
<accession>A0ABM1N0R5</accession>
<gene>
    <name evidence="3" type="primary">LOC108565453</name>
</gene>
<dbReference type="RefSeq" id="XP_017780415.1">
    <property type="nucleotide sequence ID" value="XM_017924926.1"/>
</dbReference>
<dbReference type="Proteomes" id="UP000695000">
    <property type="component" value="Unplaced"/>
</dbReference>
<feature type="compositionally biased region" description="Basic and acidic residues" evidence="1">
    <location>
        <begin position="411"/>
        <end position="420"/>
    </location>
</feature>
<evidence type="ECO:0000256" key="1">
    <source>
        <dbReference type="SAM" id="MobiDB-lite"/>
    </source>
</evidence>
<feature type="compositionally biased region" description="Basic residues" evidence="1">
    <location>
        <begin position="373"/>
        <end position="410"/>
    </location>
</feature>
<organism evidence="2 3">
    <name type="scientific">Nicrophorus vespilloides</name>
    <name type="common">Boreal carrion beetle</name>
    <dbReference type="NCBI Taxonomy" id="110193"/>
    <lineage>
        <taxon>Eukaryota</taxon>
        <taxon>Metazoa</taxon>
        <taxon>Ecdysozoa</taxon>
        <taxon>Arthropoda</taxon>
        <taxon>Hexapoda</taxon>
        <taxon>Insecta</taxon>
        <taxon>Pterygota</taxon>
        <taxon>Neoptera</taxon>
        <taxon>Endopterygota</taxon>
        <taxon>Coleoptera</taxon>
        <taxon>Polyphaga</taxon>
        <taxon>Staphyliniformia</taxon>
        <taxon>Silphidae</taxon>
        <taxon>Nicrophorinae</taxon>
        <taxon>Nicrophorus</taxon>
    </lineage>
</organism>
<protein>
    <submittedName>
        <fullName evidence="3">Uncharacterized protein LOC108565453 isoform X1</fullName>
    </submittedName>
</protein>
<dbReference type="GeneID" id="108565453"/>
<keyword evidence="2" id="KW-1185">Reference proteome</keyword>
<name>A0ABM1N0R5_NICVS</name>
<proteinExistence type="predicted"/>
<feature type="region of interest" description="Disordered" evidence="1">
    <location>
        <begin position="363"/>
        <end position="420"/>
    </location>
</feature>
<evidence type="ECO:0000313" key="3">
    <source>
        <dbReference type="RefSeq" id="XP_017780415.1"/>
    </source>
</evidence>